<evidence type="ECO:0000256" key="1">
    <source>
        <dbReference type="SAM" id="MobiDB-lite"/>
    </source>
</evidence>
<comment type="caution">
    <text evidence="3">The sequence shown here is derived from an EMBL/GenBank/DDBJ whole genome shotgun (WGS) entry which is preliminary data.</text>
</comment>
<organism evidence="3 4">
    <name type="scientific">Tilletia walkeri</name>
    <dbReference type="NCBI Taxonomy" id="117179"/>
    <lineage>
        <taxon>Eukaryota</taxon>
        <taxon>Fungi</taxon>
        <taxon>Dikarya</taxon>
        <taxon>Basidiomycota</taxon>
        <taxon>Ustilaginomycotina</taxon>
        <taxon>Exobasidiomycetes</taxon>
        <taxon>Tilletiales</taxon>
        <taxon>Tilletiaceae</taxon>
        <taxon>Tilletia</taxon>
    </lineage>
</organism>
<dbReference type="Pfam" id="PF12776">
    <property type="entry name" value="Myb_DNA-bind_3"/>
    <property type="match status" value="1"/>
</dbReference>
<accession>A0A8X7N3Q6</accession>
<reference evidence="3" key="1">
    <citation type="submission" date="2016-04" db="EMBL/GenBank/DDBJ databases">
        <authorList>
            <person name="Nguyen H.D."/>
            <person name="Samba Siva P."/>
            <person name="Cullis J."/>
            <person name="Levesque C.A."/>
            <person name="Hambleton S."/>
        </authorList>
    </citation>
    <scope>NUCLEOTIDE SEQUENCE</scope>
    <source>
        <strain evidence="3">DAOMC 236422</strain>
    </source>
</reference>
<dbReference type="PANTHER" id="PTHR46929:SF3">
    <property type="entry name" value="MYB_SANT-LIKE DOMAIN-CONTAINING PROTEIN"/>
    <property type="match status" value="1"/>
</dbReference>
<evidence type="ECO:0000313" key="4">
    <source>
        <dbReference type="Proteomes" id="UP000078113"/>
    </source>
</evidence>
<dbReference type="Proteomes" id="UP000078113">
    <property type="component" value="Unassembled WGS sequence"/>
</dbReference>
<gene>
    <name evidence="3" type="ORF">A4X09_0g6425</name>
</gene>
<dbReference type="AlphaFoldDB" id="A0A8X7N3Q6"/>
<keyword evidence="4" id="KW-1185">Reference proteome</keyword>
<name>A0A8X7N3Q6_9BASI</name>
<feature type="compositionally biased region" description="Low complexity" evidence="1">
    <location>
        <begin position="12"/>
        <end position="36"/>
    </location>
</feature>
<sequence length="383" mass="41280">MTRNKNSATPKGTRAPARSAPATPAATAGAVAQPTSSVPSDAPISSGSASVDGNATAPKTSSAPKTPAAVKQEKCIWHDKDDECLLRVLEEAKRNGENGEGGFKTQTYQKAAIELEKILTVGGPKTVTRVTDHFKNLKKAWKEVKFLISQSGFGWDSEQNRVTASPEVWDALIKTHPEYKKWKRMTLWYYDRMDDLCAESTATGDYVLNPSKPPAAAAAASGEDEFEDVDEDEDEGQEAGDGSSPEKFYEDWPDSDIEENGKGKAKRGAADSSGAGPRKKSKFSAVEEIASVSKSVGRLVSLEKERMRMEQAEVDASSSSTSETTSLAALMQQETDNFTGAELGTIAFAVTKTPALLSTWISLSQLPEIRLAFLQEILGNSKM</sequence>
<feature type="compositionally biased region" description="Acidic residues" evidence="1">
    <location>
        <begin position="222"/>
        <end position="238"/>
    </location>
</feature>
<feature type="domain" description="Myb/SANT-like" evidence="2">
    <location>
        <begin position="77"/>
        <end position="171"/>
    </location>
</feature>
<feature type="region of interest" description="Disordered" evidence="1">
    <location>
        <begin position="205"/>
        <end position="282"/>
    </location>
</feature>
<proteinExistence type="predicted"/>
<evidence type="ECO:0000259" key="2">
    <source>
        <dbReference type="Pfam" id="PF12776"/>
    </source>
</evidence>
<evidence type="ECO:0000313" key="3">
    <source>
        <dbReference type="EMBL" id="KAE8265924.1"/>
    </source>
</evidence>
<feature type="compositionally biased region" description="Polar residues" evidence="1">
    <location>
        <begin position="37"/>
        <end position="64"/>
    </location>
</feature>
<feature type="region of interest" description="Disordered" evidence="1">
    <location>
        <begin position="1"/>
        <end position="70"/>
    </location>
</feature>
<dbReference type="InterPro" id="IPR024752">
    <property type="entry name" value="Myb/SANT-like_dom"/>
</dbReference>
<reference evidence="3" key="2">
    <citation type="journal article" date="2019" name="IMA Fungus">
        <title>Genome sequencing and comparison of five Tilletia species to identify candidate genes for the detection of regulated species infecting wheat.</title>
        <authorList>
            <person name="Nguyen H.D.T."/>
            <person name="Sultana T."/>
            <person name="Kesanakurti P."/>
            <person name="Hambleton S."/>
        </authorList>
    </citation>
    <scope>NUCLEOTIDE SEQUENCE</scope>
    <source>
        <strain evidence="3">DAOMC 236422</strain>
    </source>
</reference>
<feature type="compositionally biased region" description="Polar residues" evidence="1">
    <location>
        <begin position="1"/>
        <end position="10"/>
    </location>
</feature>
<dbReference type="PANTHER" id="PTHR46929">
    <property type="entry name" value="EXPRESSED PROTEIN"/>
    <property type="match status" value="1"/>
</dbReference>
<dbReference type="EMBL" id="LWDG02000410">
    <property type="protein sequence ID" value="KAE8265924.1"/>
    <property type="molecule type" value="Genomic_DNA"/>
</dbReference>
<protein>
    <recommendedName>
        <fullName evidence="2">Myb/SANT-like domain-containing protein</fullName>
    </recommendedName>
</protein>